<dbReference type="EMBL" id="MSCM01000001">
    <property type="protein sequence ID" value="PQJ81941.1"/>
    <property type="molecule type" value="Genomic_DNA"/>
</dbReference>
<reference evidence="2 3" key="1">
    <citation type="submission" date="2016-12" db="EMBL/GenBank/DDBJ databases">
        <title>Trade-off between light-utilization and light-protection in marine flavobacteria.</title>
        <authorList>
            <person name="Kumagai Y."/>
            <person name="Yoshizawa S."/>
            <person name="Kogure K."/>
            <person name="Iwasaki W."/>
        </authorList>
    </citation>
    <scope>NUCLEOTIDE SEQUENCE [LARGE SCALE GENOMIC DNA]</scope>
    <source>
        <strain evidence="2 3">ATCC 43844</strain>
    </source>
</reference>
<sequence>MNAIFTDASFQNIMNVANRYGISVNAITDLTQRLMSSNGSMAQFNIPELGGGGQWMQGGMTMVGDMFNYQLKATVDGLCVELSNLIHQGAIQYKPLPKVQNQDGSMSPAGHWWGNLGFPNSTGSQNNTSYAIFSNINRLAIQQNGKVTIFDTLDNQIGGVGQQQSGTYSVTFTSQYGTVNLNSLPIISGGDNKPKEQPVQQNNVVQNQQAPIIEQIQEPLPMQVVSNMNTNTFEEDIFSKIEKLAGLKDKGFLSVEEFNAKKTDLLNRL</sequence>
<name>A0A2S7WX40_9FLAO</name>
<dbReference type="Proteomes" id="UP000239068">
    <property type="component" value="Unassembled WGS sequence"/>
</dbReference>
<dbReference type="RefSeq" id="WP_105020511.1">
    <property type="nucleotide sequence ID" value="NZ_MSCM01000001.1"/>
</dbReference>
<evidence type="ECO:0000259" key="1">
    <source>
        <dbReference type="Pfam" id="PF09851"/>
    </source>
</evidence>
<dbReference type="Pfam" id="PF09851">
    <property type="entry name" value="SHOCT"/>
    <property type="match status" value="1"/>
</dbReference>
<comment type="caution">
    <text evidence="2">The sequence shown here is derived from an EMBL/GenBank/DDBJ whole genome shotgun (WGS) entry which is preliminary data.</text>
</comment>
<accession>A0A2S7WX40</accession>
<dbReference type="AlphaFoldDB" id="A0A2S7WX40"/>
<proteinExistence type="predicted"/>
<protein>
    <recommendedName>
        <fullName evidence="1">SHOCT domain-containing protein</fullName>
    </recommendedName>
</protein>
<evidence type="ECO:0000313" key="3">
    <source>
        <dbReference type="Proteomes" id="UP000239068"/>
    </source>
</evidence>
<feature type="domain" description="SHOCT" evidence="1">
    <location>
        <begin position="240"/>
        <end position="266"/>
    </location>
</feature>
<dbReference type="InterPro" id="IPR018649">
    <property type="entry name" value="SHOCT"/>
</dbReference>
<organism evidence="2 3">
    <name type="scientific">Polaribacter glomeratus</name>
    <dbReference type="NCBI Taxonomy" id="102"/>
    <lineage>
        <taxon>Bacteria</taxon>
        <taxon>Pseudomonadati</taxon>
        <taxon>Bacteroidota</taxon>
        <taxon>Flavobacteriia</taxon>
        <taxon>Flavobacteriales</taxon>
        <taxon>Flavobacteriaceae</taxon>
    </lineage>
</organism>
<evidence type="ECO:0000313" key="2">
    <source>
        <dbReference type="EMBL" id="PQJ81941.1"/>
    </source>
</evidence>
<keyword evidence="3" id="KW-1185">Reference proteome</keyword>
<dbReference type="OrthoDB" id="1778949at2"/>
<gene>
    <name evidence="2" type="ORF">BTO16_04850</name>
</gene>